<feature type="region of interest" description="Disordered" evidence="2">
    <location>
        <begin position="287"/>
        <end position="317"/>
    </location>
</feature>
<feature type="region of interest" description="Disordered" evidence="2">
    <location>
        <begin position="118"/>
        <end position="149"/>
    </location>
</feature>
<sequence length="317" mass="35606">MDLSKRMAVDLDIDERHRTSSLVWTDILKPTDSKDPKRNSCKRMRVTSLVSSKAGLGKCLQTGSSAQIPSLNNQLKGTSDEGFRIKSQGLVAVKNLFEPRTPTGDSKNVNSIQRFGKYTSSSESGWDTEEEKNKNYVTESSEDEESLENKMNEASEIIEQIGRTWKSAFDEEIDFIKQSFKIGERQIEDLLLSDSVLAQALSKQLQISTTSDLKFKSKVAEIFGNALEEAVQIQAHLDELQVKLKDTKSELKISTNHLKDSLAQMKVQHAEEIENFKAELDSSTKSLRTKVHAARSSKTEQKDMQRHLASYLEDGLG</sequence>
<organism evidence="3 4">
    <name type="scientific">Phakopsora pachyrhizi</name>
    <name type="common">Asian soybean rust disease fungus</name>
    <dbReference type="NCBI Taxonomy" id="170000"/>
    <lineage>
        <taxon>Eukaryota</taxon>
        <taxon>Fungi</taxon>
        <taxon>Dikarya</taxon>
        <taxon>Basidiomycota</taxon>
        <taxon>Pucciniomycotina</taxon>
        <taxon>Pucciniomycetes</taxon>
        <taxon>Pucciniales</taxon>
        <taxon>Phakopsoraceae</taxon>
        <taxon>Phakopsora</taxon>
    </lineage>
</organism>
<evidence type="ECO:0000256" key="1">
    <source>
        <dbReference type="SAM" id="Coils"/>
    </source>
</evidence>
<evidence type="ECO:0000256" key="2">
    <source>
        <dbReference type="SAM" id="MobiDB-lite"/>
    </source>
</evidence>
<feature type="coiled-coil region" evidence="1">
    <location>
        <begin position="230"/>
        <end position="279"/>
    </location>
</feature>
<protein>
    <submittedName>
        <fullName evidence="3">Expressed protein</fullName>
    </submittedName>
</protein>
<accession>A0AAV0B374</accession>
<proteinExistence type="predicted"/>
<evidence type="ECO:0000313" key="3">
    <source>
        <dbReference type="EMBL" id="CAH7676917.1"/>
    </source>
</evidence>
<comment type="caution">
    <text evidence="3">The sequence shown here is derived from an EMBL/GenBank/DDBJ whole genome shotgun (WGS) entry which is preliminary data.</text>
</comment>
<keyword evidence="4" id="KW-1185">Reference proteome</keyword>
<name>A0AAV0B374_PHAPC</name>
<dbReference type="Proteomes" id="UP001153365">
    <property type="component" value="Unassembled WGS sequence"/>
</dbReference>
<evidence type="ECO:0000313" key="4">
    <source>
        <dbReference type="Proteomes" id="UP001153365"/>
    </source>
</evidence>
<keyword evidence="1" id="KW-0175">Coiled coil</keyword>
<reference evidence="3" key="1">
    <citation type="submission" date="2022-06" db="EMBL/GenBank/DDBJ databases">
        <authorList>
            <consortium name="SYNGENTA / RWTH Aachen University"/>
        </authorList>
    </citation>
    <scope>NUCLEOTIDE SEQUENCE</scope>
</reference>
<gene>
    <name evidence="3" type="ORF">PPACK8108_LOCUS12026</name>
</gene>
<dbReference type="EMBL" id="CALTRL010002844">
    <property type="protein sequence ID" value="CAH7676917.1"/>
    <property type="molecule type" value="Genomic_DNA"/>
</dbReference>
<dbReference type="AlphaFoldDB" id="A0AAV0B374"/>
<feature type="compositionally biased region" description="Basic and acidic residues" evidence="2">
    <location>
        <begin position="297"/>
        <end position="306"/>
    </location>
</feature>